<reference evidence="11" key="2">
    <citation type="submission" date="2020-06" db="EMBL/GenBank/DDBJ databases">
        <title>Isolation of Planomicrobium glaciei.</title>
        <authorList>
            <person name="Malisova L."/>
            <person name="Safrankova R."/>
            <person name="Jakubu V."/>
            <person name="Spanelova P."/>
        </authorList>
    </citation>
    <scope>NUCLEOTIDE SEQUENCE [LARGE SCALE GENOMIC DNA]</scope>
    <source>
        <strain evidence="11">NRL-ATB46093</strain>
    </source>
</reference>
<proteinExistence type="inferred from homology"/>
<evidence type="ECO:0000259" key="8">
    <source>
        <dbReference type="Pfam" id="PF01545"/>
    </source>
</evidence>
<feature type="domain" description="Cation efflux protein cytoplasmic" evidence="9">
    <location>
        <begin position="212"/>
        <end position="287"/>
    </location>
</feature>
<feature type="transmembrane region" description="Helical" evidence="7">
    <location>
        <begin position="14"/>
        <end position="33"/>
    </location>
</feature>
<reference evidence="10 11" key="1">
    <citation type="submission" date="2020-04" db="EMBL/GenBank/DDBJ databases">
        <authorList>
            <person name="Pajer P."/>
            <person name="Broz P."/>
        </authorList>
    </citation>
    <scope>NUCLEOTIDE SEQUENCE [LARGE SCALE GENOMIC DNA]</scope>
    <source>
        <strain evidence="11">NRL-ATB46093</strain>
    </source>
</reference>
<feature type="transmembrane region" description="Helical" evidence="7">
    <location>
        <begin position="118"/>
        <end position="137"/>
    </location>
</feature>
<organism evidence="10 11">
    <name type="scientific">Planococcus glaciei</name>
    <dbReference type="NCBI Taxonomy" id="459472"/>
    <lineage>
        <taxon>Bacteria</taxon>
        <taxon>Bacillati</taxon>
        <taxon>Bacillota</taxon>
        <taxon>Bacilli</taxon>
        <taxon>Bacillales</taxon>
        <taxon>Caryophanaceae</taxon>
        <taxon>Planococcus</taxon>
    </lineage>
</organism>
<evidence type="ECO:0000256" key="6">
    <source>
        <dbReference type="ARBA" id="ARBA00023136"/>
    </source>
</evidence>
<keyword evidence="6 7" id="KW-0472">Membrane</keyword>
<sequence>MERKYQDLKRGERGAYLSIVAYLFLSAVKLLVGHLTGSEALQADGFNNTTDIVASLAVLIGLKISRRPPDENHHYGHWKAEPVASLVAAFVMIAVGLQVLYGAAISAFLRQPEAPDPIAAWTGLLCAVVIYMVYRYNKKLALRIQSQSLMAAAKDNRSDAWVSVGAAIGIFGSQFGLPWLDPAAALVVGFLICKTGWDIFREASHDLTDGFDEEKLKTYEQAVYTVAGVKGVTNIRARKYGNNPVVDVVILVNSKLGIAAAHDISNEVEDLLMKRHGVIEAHVHVEPK</sequence>
<dbReference type="NCBIfam" id="TIGR01297">
    <property type="entry name" value="CDF"/>
    <property type="match status" value="1"/>
</dbReference>
<dbReference type="EMBL" id="CP051177">
    <property type="protein sequence ID" value="QKX52247.1"/>
    <property type="molecule type" value="Genomic_DNA"/>
</dbReference>
<evidence type="ECO:0000256" key="5">
    <source>
        <dbReference type="ARBA" id="ARBA00022989"/>
    </source>
</evidence>
<dbReference type="AlphaFoldDB" id="A0A7H8QE73"/>
<name>A0A7H8QE73_9BACL</name>
<accession>A0A7H8QE73</accession>
<dbReference type="SUPFAM" id="SSF161111">
    <property type="entry name" value="Cation efflux protein transmembrane domain-like"/>
    <property type="match status" value="1"/>
</dbReference>
<dbReference type="FunFam" id="1.20.1510.10:FF:000006">
    <property type="entry name" value="Divalent cation efflux transporter"/>
    <property type="match status" value="1"/>
</dbReference>
<dbReference type="InterPro" id="IPR027469">
    <property type="entry name" value="Cation_efflux_TMD_sf"/>
</dbReference>
<dbReference type="InterPro" id="IPR058533">
    <property type="entry name" value="Cation_efflux_TM"/>
</dbReference>
<evidence type="ECO:0000256" key="3">
    <source>
        <dbReference type="ARBA" id="ARBA00022448"/>
    </source>
</evidence>
<dbReference type="GO" id="GO:0016020">
    <property type="term" value="C:membrane"/>
    <property type="evidence" value="ECO:0007669"/>
    <property type="project" value="UniProtKB-SubCell"/>
</dbReference>
<protein>
    <submittedName>
        <fullName evidence="10">Cation transporter</fullName>
    </submittedName>
</protein>
<evidence type="ECO:0000256" key="7">
    <source>
        <dbReference type="SAM" id="Phobius"/>
    </source>
</evidence>
<keyword evidence="4 7" id="KW-0812">Transmembrane</keyword>
<dbReference type="PANTHER" id="PTHR43840">
    <property type="entry name" value="MITOCHONDRIAL METAL TRANSPORTER 1-RELATED"/>
    <property type="match status" value="1"/>
</dbReference>
<dbReference type="Gene3D" id="1.20.1510.10">
    <property type="entry name" value="Cation efflux protein transmembrane domain"/>
    <property type="match status" value="1"/>
</dbReference>
<dbReference type="RefSeq" id="WP_176294986.1">
    <property type="nucleotide sequence ID" value="NZ_CP051177.1"/>
</dbReference>
<dbReference type="Proteomes" id="UP000509222">
    <property type="component" value="Chromosome"/>
</dbReference>
<evidence type="ECO:0000256" key="1">
    <source>
        <dbReference type="ARBA" id="ARBA00004141"/>
    </source>
</evidence>
<feature type="transmembrane region" description="Helical" evidence="7">
    <location>
        <begin position="45"/>
        <end position="62"/>
    </location>
</feature>
<dbReference type="InterPro" id="IPR036837">
    <property type="entry name" value="Cation_efflux_CTD_sf"/>
</dbReference>
<dbReference type="PANTHER" id="PTHR43840:SF50">
    <property type="entry name" value="MANGANESE EFFLUX SYSTEM PROTEIN MNES"/>
    <property type="match status" value="1"/>
</dbReference>
<dbReference type="GO" id="GO:0008324">
    <property type="term" value="F:monoatomic cation transmembrane transporter activity"/>
    <property type="evidence" value="ECO:0007669"/>
    <property type="project" value="InterPro"/>
</dbReference>
<evidence type="ECO:0000313" key="10">
    <source>
        <dbReference type="EMBL" id="QKX52247.1"/>
    </source>
</evidence>
<dbReference type="InterPro" id="IPR050291">
    <property type="entry name" value="CDF_Transporter"/>
</dbReference>
<feature type="transmembrane region" description="Helical" evidence="7">
    <location>
        <begin position="158"/>
        <end position="177"/>
    </location>
</feature>
<dbReference type="InterPro" id="IPR027470">
    <property type="entry name" value="Cation_efflux_CTD"/>
</dbReference>
<keyword evidence="5 7" id="KW-1133">Transmembrane helix</keyword>
<dbReference type="SUPFAM" id="SSF160240">
    <property type="entry name" value="Cation efflux protein cytoplasmic domain-like"/>
    <property type="match status" value="1"/>
</dbReference>
<dbReference type="Gene3D" id="3.30.70.1350">
    <property type="entry name" value="Cation efflux protein, cytoplasmic domain"/>
    <property type="match status" value="1"/>
</dbReference>
<keyword evidence="3" id="KW-0813">Transport</keyword>
<feature type="transmembrane region" description="Helical" evidence="7">
    <location>
        <begin position="83"/>
        <end position="106"/>
    </location>
</feature>
<evidence type="ECO:0000256" key="4">
    <source>
        <dbReference type="ARBA" id="ARBA00022692"/>
    </source>
</evidence>
<evidence type="ECO:0000313" key="11">
    <source>
        <dbReference type="Proteomes" id="UP000509222"/>
    </source>
</evidence>
<evidence type="ECO:0000256" key="2">
    <source>
        <dbReference type="ARBA" id="ARBA00008114"/>
    </source>
</evidence>
<dbReference type="Pfam" id="PF01545">
    <property type="entry name" value="Cation_efflux"/>
    <property type="match status" value="1"/>
</dbReference>
<dbReference type="InterPro" id="IPR002524">
    <property type="entry name" value="Cation_efflux"/>
</dbReference>
<feature type="domain" description="Cation efflux protein transmembrane" evidence="8">
    <location>
        <begin position="16"/>
        <end position="207"/>
    </location>
</feature>
<keyword evidence="11" id="KW-1185">Reference proteome</keyword>
<comment type="similarity">
    <text evidence="2">Belongs to the cation diffusion facilitator (CDF) transporter (TC 2.A.4) family.</text>
</comment>
<dbReference type="Pfam" id="PF16916">
    <property type="entry name" value="ZT_dimer"/>
    <property type="match status" value="1"/>
</dbReference>
<gene>
    <name evidence="10" type="ORF">HF394_17625</name>
</gene>
<comment type="subcellular location">
    <subcellularLocation>
        <location evidence="1">Membrane</location>
        <topology evidence="1">Multi-pass membrane protein</topology>
    </subcellularLocation>
</comment>
<evidence type="ECO:0000259" key="9">
    <source>
        <dbReference type="Pfam" id="PF16916"/>
    </source>
</evidence>